<organism evidence="2 3">
    <name type="scientific">Syncephalastrum racemosum</name>
    <name type="common">Filamentous fungus</name>
    <dbReference type="NCBI Taxonomy" id="13706"/>
    <lineage>
        <taxon>Eukaryota</taxon>
        <taxon>Fungi</taxon>
        <taxon>Fungi incertae sedis</taxon>
        <taxon>Mucoromycota</taxon>
        <taxon>Mucoromycotina</taxon>
        <taxon>Mucoromycetes</taxon>
        <taxon>Mucorales</taxon>
        <taxon>Syncephalastraceae</taxon>
        <taxon>Syncephalastrum</taxon>
    </lineage>
</organism>
<dbReference type="OrthoDB" id="2338404at2759"/>
<accession>A0A1X2HQS9</accession>
<feature type="compositionally biased region" description="Polar residues" evidence="1">
    <location>
        <begin position="560"/>
        <end position="579"/>
    </location>
</feature>
<gene>
    <name evidence="2" type="ORF">BCR43DRAFT_522531</name>
</gene>
<dbReference type="OMA" id="ERIDWRY"/>
<feature type="region of interest" description="Disordered" evidence="1">
    <location>
        <begin position="481"/>
        <end position="516"/>
    </location>
</feature>
<dbReference type="AlphaFoldDB" id="A0A1X2HQS9"/>
<feature type="compositionally biased region" description="Polar residues" evidence="1">
    <location>
        <begin position="534"/>
        <end position="545"/>
    </location>
</feature>
<feature type="region of interest" description="Disordered" evidence="1">
    <location>
        <begin position="286"/>
        <end position="307"/>
    </location>
</feature>
<feature type="region of interest" description="Disordered" evidence="1">
    <location>
        <begin position="528"/>
        <end position="582"/>
    </location>
</feature>
<evidence type="ECO:0000256" key="1">
    <source>
        <dbReference type="SAM" id="MobiDB-lite"/>
    </source>
</evidence>
<feature type="region of interest" description="Disordered" evidence="1">
    <location>
        <begin position="201"/>
        <end position="227"/>
    </location>
</feature>
<dbReference type="InParanoid" id="A0A1X2HQS9"/>
<name>A0A1X2HQS9_SYNRA</name>
<feature type="compositionally biased region" description="Low complexity" evidence="1">
    <location>
        <begin position="481"/>
        <end position="497"/>
    </location>
</feature>
<feature type="compositionally biased region" description="Low complexity" evidence="1">
    <location>
        <begin position="547"/>
        <end position="559"/>
    </location>
</feature>
<feature type="compositionally biased region" description="Basic and acidic residues" evidence="1">
    <location>
        <begin position="296"/>
        <end position="307"/>
    </location>
</feature>
<keyword evidence="3" id="KW-1185">Reference proteome</keyword>
<evidence type="ECO:0000313" key="3">
    <source>
        <dbReference type="Proteomes" id="UP000242180"/>
    </source>
</evidence>
<dbReference type="EMBL" id="MCGN01000002">
    <property type="protein sequence ID" value="ORZ01744.1"/>
    <property type="molecule type" value="Genomic_DNA"/>
</dbReference>
<dbReference type="Proteomes" id="UP000242180">
    <property type="component" value="Unassembled WGS sequence"/>
</dbReference>
<sequence>MSIDPDETEKILERIDWRYAIAPSGGLATQPCFALREMPSVQRLSGDQSRACLVTQSTWTSNLIESDAIWNLNDDSTMHAVSECFLIFHAAQKPRHKTLHLLHFDTHAWFAVNNILRPTIKFQKALDNVVGLWPNDPSGAWQELCRVWHEFGFLWPQRIVLGHKIHVQRAYKSSGTDQDRIYRLRLSRDEAYAQMETKLAARRAEGEQQQQQEQQPQQEGDSKNEDTSQWAIIKRNDVRPIYEFLPGPTRDTIREMIRMFVHRIPVHHPVKLRNLCTSSYLSWRLANNNSNNNNNNKRDTGKGKSNREEKPQFLFATTPAEHANTSQSQYLWRFEWNTRRAQPSAFHLETLYEPEHIRCGSHVYLYPACETPMNEHRPTLSSDAMILTRTSAQTASSSEHPQQQTTRLRGIELIDPQSPRDMQPHRWTVEMPGLGLGKDDEASTDMGMNVDIDIGRRKHVLHCDIVALRQVLYLCSMTNLNSSSQSSPQKQNAQAAAQPPPPPAASITVPPPPAAAAATLLPTSSVLSPMSMAESPNSQFSSPVHCSTGNTTASNTSATKLNSGGRQHVTKQPSHTQHPAFSLLPQPTPVRAATPDPSHLHSVVAKEIALISNPAEQWWVVELALPADVYCHPHYRQCPHLTAHEVPKHGEGHRLKAMMSAESLAQRQESPTSLRKVQSLTHLTAYDQRFETLMAEEAKKQGLPEQEGSLLSFQPQQSPPDTHPVMTAATAATGNMSDAADLDVCASTRAEPYLRLYASKQNTKIWSHLVRKATLSNFGRRVTRSSST</sequence>
<comment type="caution">
    <text evidence="2">The sequence shown here is derived from an EMBL/GenBank/DDBJ whole genome shotgun (WGS) entry which is preliminary data.</text>
</comment>
<reference evidence="2 3" key="1">
    <citation type="submission" date="2016-07" db="EMBL/GenBank/DDBJ databases">
        <title>Pervasive Adenine N6-methylation of Active Genes in Fungi.</title>
        <authorList>
            <consortium name="DOE Joint Genome Institute"/>
            <person name="Mondo S.J."/>
            <person name="Dannebaum R.O."/>
            <person name="Kuo R.C."/>
            <person name="Labutti K."/>
            <person name="Haridas S."/>
            <person name="Kuo A."/>
            <person name="Salamov A."/>
            <person name="Ahrendt S.R."/>
            <person name="Lipzen A."/>
            <person name="Sullivan W."/>
            <person name="Andreopoulos W.B."/>
            <person name="Clum A."/>
            <person name="Lindquist E."/>
            <person name="Daum C."/>
            <person name="Ramamoorthy G.K."/>
            <person name="Gryganskyi A."/>
            <person name="Culley D."/>
            <person name="Magnuson J.K."/>
            <person name="James T.Y."/>
            <person name="O'Malley M.A."/>
            <person name="Stajich J.E."/>
            <person name="Spatafora J.W."/>
            <person name="Visel A."/>
            <person name="Grigoriev I.V."/>
        </authorList>
    </citation>
    <scope>NUCLEOTIDE SEQUENCE [LARGE SCALE GENOMIC DNA]</scope>
    <source>
        <strain evidence="2 3">NRRL 2496</strain>
    </source>
</reference>
<feature type="compositionally biased region" description="Low complexity" evidence="1">
    <location>
        <begin position="207"/>
        <end position="219"/>
    </location>
</feature>
<evidence type="ECO:0000313" key="2">
    <source>
        <dbReference type="EMBL" id="ORZ01744.1"/>
    </source>
</evidence>
<protein>
    <submittedName>
        <fullName evidence="2">Uncharacterized protein</fullName>
    </submittedName>
</protein>
<feature type="compositionally biased region" description="Pro residues" evidence="1">
    <location>
        <begin position="498"/>
        <end position="514"/>
    </location>
</feature>
<proteinExistence type="predicted"/>